<sequence>MLAYWVFSLLIPGHYPTSMKNPSSPSTSHLIQALLLLFLFLVSIYNCLQNLHFSTKMTIKTGANHACAACKYQRRRCSKDCVLAPYFPADKAKLFQYAHRLFGVHNIMKILKQVHVEQQEEAMRSIIYESYIRAIYPVHGCYGAICLLNFQLQQSIEELRYVHTRLAICKEQCQYQIPPSPASSSSQLRSDISSNGNLTMPLMTPSNLFVEADDDLVNKISRVHLTNSNNIMNDVIQSYYLDFPPHQEIVSHDYEGIPFDSIMDDRQSYNESREAGFDSTSVESSSFKDAKQSIELVTEEELKSAAARLGLTTLND</sequence>
<dbReference type="PANTHER" id="PTHR31301:SF21">
    <property type="entry name" value="LOB DOMAIN-CONTAINING PROTEIN 27-RELATED"/>
    <property type="match status" value="1"/>
</dbReference>
<feature type="transmembrane region" description="Helical" evidence="2">
    <location>
        <begin position="29"/>
        <end position="48"/>
    </location>
</feature>
<dbReference type="InterPro" id="IPR004883">
    <property type="entry name" value="LOB"/>
</dbReference>
<dbReference type="AlphaFoldDB" id="A0AAV5IG06"/>
<reference evidence="4 5" key="1">
    <citation type="journal article" date="2021" name="Commun. Biol.">
        <title>The genome of Shorea leprosula (Dipterocarpaceae) highlights the ecological relevance of drought in aseasonal tropical rainforests.</title>
        <authorList>
            <person name="Ng K.K.S."/>
            <person name="Kobayashi M.J."/>
            <person name="Fawcett J.A."/>
            <person name="Hatakeyama M."/>
            <person name="Paape T."/>
            <person name="Ng C.H."/>
            <person name="Ang C.C."/>
            <person name="Tnah L.H."/>
            <person name="Lee C.T."/>
            <person name="Nishiyama T."/>
            <person name="Sese J."/>
            <person name="O'Brien M.J."/>
            <person name="Copetti D."/>
            <person name="Mohd Noor M.I."/>
            <person name="Ong R.C."/>
            <person name="Putra M."/>
            <person name="Sireger I.Z."/>
            <person name="Indrioko S."/>
            <person name="Kosugi Y."/>
            <person name="Izuno A."/>
            <person name="Isagi Y."/>
            <person name="Lee S.L."/>
            <person name="Shimizu K.K."/>
        </authorList>
    </citation>
    <scope>NUCLEOTIDE SEQUENCE [LARGE SCALE GENOMIC DNA]</scope>
    <source>
        <strain evidence="4">214</strain>
    </source>
</reference>
<keyword evidence="2" id="KW-0472">Membrane</keyword>
<comment type="similarity">
    <text evidence="1">Belongs to the LOB domain-containing protein family.</text>
</comment>
<protein>
    <recommendedName>
        <fullName evidence="3">LOB domain-containing protein</fullName>
    </recommendedName>
</protein>
<accession>A0AAV5IG06</accession>
<keyword evidence="5" id="KW-1185">Reference proteome</keyword>
<evidence type="ECO:0000259" key="3">
    <source>
        <dbReference type="PROSITE" id="PS50891"/>
    </source>
</evidence>
<dbReference type="PROSITE" id="PS50891">
    <property type="entry name" value="LOB"/>
    <property type="match status" value="1"/>
</dbReference>
<dbReference type="Proteomes" id="UP001054252">
    <property type="component" value="Unassembled WGS sequence"/>
</dbReference>
<gene>
    <name evidence="4" type="ORF">SLEP1_g10250</name>
</gene>
<feature type="domain" description="LOB" evidence="3">
    <location>
        <begin position="65"/>
        <end position="166"/>
    </location>
</feature>
<dbReference type="EMBL" id="BPVZ01000011">
    <property type="protein sequence ID" value="GKU97066.1"/>
    <property type="molecule type" value="Genomic_DNA"/>
</dbReference>
<keyword evidence="2" id="KW-1133">Transmembrane helix</keyword>
<proteinExistence type="inferred from homology"/>
<evidence type="ECO:0000256" key="1">
    <source>
        <dbReference type="ARBA" id="ARBA00005474"/>
    </source>
</evidence>
<organism evidence="4 5">
    <name type="scientific">Rubroshorea leprosula</name>
    <dbReference type="NCBI Taxonomy" id="152421"/>
    <lineage>
        <taxon>Eukaryota</taxon>
        <taxon>Viridiplantae</taxon>
        <taxon>Streptophyta</taxon>
        <taxon>Embryophyta</taxon>
        <taxon>Tracheophyta</taxon>
        <taxon>Spermatophyta</taxon>
        <taxon>Magnoliopsida</taxon>
        <taxon>eudicotyledons</taxon>
        <taxon>Gunneridae</taxon>
        <taxon>Pentapetalae</taxon>
        <taxon>rosids</taxon>
        <taxon>malvids</taxon>
        <taxon>Malvales</taxon>
        <taxon>Dipterocarpaceae</taxon>
        <taxon>Rubroshorea</taxon>
    </lineage>
</organism>
<evidence type="ECO:0000313" key="5">
    <source>
        <dbReference type="Proteomes" id="UP001054252"/>
    </source>
</evidence>
<evidence type="ECO:0000256" key="2">
    <source>
        <dbReference type="SAM" id="Phobius"/>
    </source>
</evidence>
<dbReference type="Pfam" id="PF03195">
    <property type="entry name" value="LOB"/>
    <property type="match status" value="1"/>
</dbReference>
<name>A0AAV5IG06_9ROSI</name>
<evidence type="ECO:0000313" key="4">
    <source>
        <dbReference type="EMBL" id="GKU97066.1"/>
    </source>
</evidence>
<dbReference type="PANTHER" id="PTHR31301">
    <property type="entry name" value="LOB DOMAIN-CONTAINING PROTEIN 4-RELATED"/>
    <property type="match status" value="1"/>
</dbReference>
<comment type="caution">
    <text evidence="4">The sequence shown here is derived from an EMBL/GenBank/DDBJ whole genome shotgun (WGS) entry which is preliminary data.</text>
</comment>
<keyword evidence="2" id="KW-0812">Transmembrane</keyword>